<dbReference type="InterPro" id="IPR027417">
    <property type="entry name" value="P-loop_NTPase"/>
</dbReference>
<dbReference type="GO" id="GO:0003697">
    <property type="term" value="F:single-stranded DNA binding"/>
    <property type="evidence" value="ECO:0007669"/>
    <property type="project" value="TreeGrafter"/>
</dbReference>
<dbReference type="STRING" id="857342.A0A2T3B538"/>
<dbReference type="Proteomes" id="UP000241818">
    <property type="component" value="Unassembled WGS sequence"/>
</dbReference>
<dbReference type="GO" id="GO:0000400">
    <property type="term" value="F:four-way junction DNA binding"/>
    <property type="evidence" value="ECO:0007669"/>
    <property type="project" value="TreeGrafter"/>
</dbReference>
<dbReference type="GO" id="GO:0005657">
    <property type="term" value="C:replication fork"/>
    <property type="evidence" value="ECO:0007669"/>
    <property type="project" value="TreeGrafter"/>
</dbReference>
<evidence type="ECO:0000256" key="2">
    <source>
        <dbReference type="ARBA" id="ARBA00023242"/>
    </source>
</evidence>
<organism evidence="4 5">
    <name type="scientific">Amorphotheca resinae ATCC 22711</name>
    <dbReference type="NCBI Taxonomy" id="857342"/>
    <lineage>
        <taxon>Eukaryota</taxon>
        <taxon>Fungi</taxon>
        <taxon>Dikarya</taxon>
        <taxon>Ascomycota</taxon>
        <taxon>Pezizomycotina</taxon>
        <taxon>Leotiomycetes</taxon>
        <taxon>Helotiales</taxon>
        <taxon>Amorphothecaceae</taxon>
        <taxon>Amorphotheca</taxon>
    </lineage>
</organism>
<reference evidence="4 5" key="1">
    <citation type="journal article" date="2018" name="New Phytol.">
        <title>Comparative genomics and transcriptomics depict ericoid mycorrhizal fungi as versatile saprotrophs and plant mutualists.</title>
        <authorList>
            <person name="Martino E."/>
            <person name="Morin E."/>
            <person name="Grelet G.A."/>
            <person name="Kuo A."/>
            <person name="Kohler A."/>
            <person name="Daghino S."/>
            <person name="Barry K.W."/>
            <person name="Cichocki N."/>
            <person name="Clum A."/>
            <person name="Dockter R.B."/>
            <person name="Hainaut M."/>
            <person name="Kuo R.C."/>
            <person name="LaButti K."/>
            <person name="Lindahl B.D."/>
            <person name="Lindquist E.A."/>
            <person name="Lipzen A."/>
            <person name="Khouja H.R."/>
            <person name="Magnuson J."/>
            <person name="Murat C."/>
            <person name="Ohm R.A."/>
            <person name="Singer S.W."/>
            <person name="Spatafora J.W."/>
            <person name="Wang M."/>
            <person name="Veneault-Fourrey C."/>
            <person name="Henrissat B."/>
            <person name="Grigoriev I.V."/>
            <person name="Martin F.M."/>
            <person name="Perotto S."/>
        </authorList>
    </citation>
    <scope>NUCLEOTIDE SEQUENCE [LARGE SCALE GENOMIC DNA]</scope>
    <source>
        <strain evidence="4 5">ATCC 22711</strain>
    </source>
</reference>
<dbReference type="GO" id="GO:0033063">
    <property type="term" value="C:Rad51B-Rad51C-Rad51D-XRCC2 complex"/>
    <property type="evidence" value="ECO:0007669"/>
    <property type="project" value="TreeGrafter"/>
</dbReference>
<dbReference type="AlphaFoldDB" id="A0A2T3B538"/>
<accession>A0A2T3B538</accession>
<evidence type="ECO:0008006" key="6">
    <source>
        <dbReference type="Google" id="ProtNLM"/>
    </source>
</evidence>
<dbReference type="PANTHER" id="PTHR46457:SF1">
    <property type="entry name" value="DNA REPAIR PROTEIN RAD51 HOMOLOG 4"/>
    <property type="match status" value="1"/>
</dbReference>
<feature type="region of interest" description="Disordered" evidence="3">
    <location>
        <begin position="130"/>
        <end position="156"/>
    </location>
</feature>
<dbReference type="PANTHER" id="PTHR46457">
    <property type="entry name" value="DNA REPAIR PROTEIN RAD51 HOMOLOG 4"/>
    <property type="match status" value="1"/>
</dbReference>
<dbReference type="GO" id="GO:0000724">
    <property type="term" value="P:double-strand break repair via homologous recombination"/>
    <property type="evidence" value="ECO:0007669"/>
    <property type="project" value="TreeGrafter"/>
</dbReference>
<dbReference type="OrthoDB" id="336321at2759"/>
<feature type="compositionally biased region" description="Acidic residues" evidence="3">
    <location>
        <begin position="138"/>
        <end position="152"/>
    </location>
</feature>
<dbReference type="GeneID" id="36576119"/>
<comment type="subcellular location">
    <subcellularLocation>
        <location evidence="1">Nucleus</location>
    </subcellularLocation>
</comment>
<evidence type="ECO:0000313" key="5">
    <source>
        <dbReference type="Proteomes" id="UP000241818"/>
    </source>
</evidence>
<evidence type="ECO:0000256" key="3">
    <source>
        <dbReference type="SAM" id="MobiDB-lite"/>
    </source>
</evidence>
<dbReference type="GO" id="GO:0007131">
    <property type="term" value="P:reciprocal meiotic recombination"/>
    <property type="evidence" value="ECO:0007669"/>
    <property type="project" value="TreeGrafter"/>
</dbReference>
<protein>
    <recommendedName>
        <fullName evidence="6">DNA recombination and repair protein Rad51-like C-terminal domain-containing protein</fullName>
    </recommendedName>
</protein>
<gene>
    <name evidence="4" type="ORF">M430DRAFT_49062</name>
</gene>
<sequence length="365" mass="39779">MLRPAAQSRATIIDTTGSFPISLLAKVIKSRILEKKEESSRRDIKTDVYKSTQPDAVGNKGLEDEVQRCLEMVAISRVFDVEGLWEVLSEVGRDDRSNLDCEHPQEGLEAGDAVGEAGIGENDLLQKLPKPSIVGEIGDSEDESTPDEDEVAMTEQPVPRIQKQAAPQIGAGGAEVEGTEIIIVDNMTNIINELFARKEKSEAHNILSILSNIIHNLSSQSNILTILHNSTISSKSSYPPDLDLHSLSRRQLQQSNPFLSSVFPSSPLKPALGRVFDQFPSLHLLLSPIPKTREDAETLYGGDAHSHVQYSTILEVLKDETPNIGKPDAIAGFGARERRWVALVVGEDGLRFSSAFGKKGEGRGG</sequence>
<name>A0A2T3B538_AMORE</name>
<dbReference type="GO" id="GO:0005815">
    <property type="term" value="C:microtubule organizing center"/>
    <property type="evidence" value="ECO:0007669"/>
    <property type="project" value="TreeGrafter"/>
</dbReference>
<dbReference type="RefSeq" id="XP_024722022.1">
    <property type="nucleotide sequence ID" value="XM_024868038.1"/>
</dbReference>
<evidence type="ECO:0000256" key="1">
    <source>
        <dbReference type="ARBA" id="ARBA00004123"/>
    </source>
</evidence>
<dbReference type="GO" id="GO:0000723">
    <property type="term" value="P:telomere maintenance"/>
    <property type="evidence" value="ECO:0007669"/>
    <property type="project" value="TreeGrafter"/>
</dbReference>
<keyword evidence="5" id="KW-1185">Reference proteome</keyword>
<dbReference type="GO" id="GO:0042148">
    <property type="term" value="P:DNA strand invasion"/>
    <property type="evidence" value="ECO:0007669"/>
    <property type="project" value="TreeGrafter"/>
</dbReference>
<dbReference type="InterPro" id="IPR051988">
    <property type="entry name" value="HRR_RAD51_Paralog"/>
</dbReference>
<keyword evidence="2" id="KW-0539">Nucleus</keyword>
<dbReference type="EMBL" id="KZ679009">
    <property type="protein sequence ID" value="PSS21867.1"/>
    <property type="molecule type" value="Genomic_DNA"/>
</dbReference>
<evidence type="ECO:0000313" key="4">
    <source>
        <dbReference type="EMBL" id="PSS21867.1"/>
    </source>
</evidence>
<dbReference type="InParanoid" id="A0A2T3B538"/>
<dbReference type="GO" id="GO:0008094">
    <property type="term" value="F:ATP-dependent activity, acting on DNA"/>
    <property type="evidence" value="ECO:0007669"/>
    <property type="project" value="TreeGrafter"/>
</dbReference>
<proteinExistence type="predicted"/>
<dbReference type="Gene3D" id="3.40.50.300">
    <property type="entry name" value="P-loop containing nucleotide triphosphate hydrolases"/>
    <property type="match status" value="1"/>
</dbReference>